<dbReference type="InterPro" id="IPR036388">
    <property type="entry name" value="WH-like_DNA-bd_sf"/>
</dbReference>
<evidence type="ECO:0000313" key="2">
    <source>
        <dbReference type="Proteomes" id="UP001254165"/>
    </source>
</evidence>
<evidence type="ECO:0000313" key="1">
    <source>
        <dbReference type="EMBL" id="MDT8897209.1"/>
    </source>
</evidence>
<gene>
    <name evidence="1" type="ORF">QYE77_02945</name>
</gene>
<dbReference type="InterPro" id="IPR036390">
    <property type="entry name" value="WH_DNA-bd_sf"/>
</dbReference>
<name>A0ABU3NK27_9CHLR</name>
<dbReference type="EMBL" id="JAUHMF010000001">
    <property type="protein sequence ID" value="MDT8897209.1"/>
    <property type="molecule type" value="Genomic_DNA"/>
</dbReference>
<keyword evidence="2" id="KW-1185">Reference proteome</keyword>
<reference evidence="1 2" key="1">
    <citation type="submission" date="2023-07" db="EMBL/GenBank/DDBJ databases">
        <title>Novel species of Thermanaerothrix with wide hydrolytic capabilities.</title>
        <authorList>
            <person name="Zayulina K.S."/>
            <person name="Podosokorskaya O.A."/>
            <person name="Elcheninov A.G."/>
        </authorList>
    </citation>
    <scope>NUCLEOTIDE SEQUENCE [LARGE SCALE GENOMIC DNA]</scope>
    <source>
        <strain evidence="1 2">4228-RoL</strain>
    </source>
</reference>
<proteinExistence type="predicted"/>
<dbReference type="Pfam" id="PF13412">
    <property type="entry name" value="HTH_24"/>
    <property type="match status" value="1"/>
</dbReference>
<sequence length="211" mass="23224">MEDTRSAILSFIQQHPFCTAKDIGNALNLTTADIRYHINILVREGKIQQVNAPGRASNRGRPATTFRINTVPSAHTIIWLCELLIKGITELSKDSSENPLTALLSPYFSALVPTTPSPTLRLNQTIEAMKGLGYEAHWEAHFTGPVLILSNCPYWPLPVKTPHICTLDGFLLEKMSGFQLEQIQRANLDSGHPTTCLFKTISPGSKTGANT</sequence>
<organism evidence="1 2">
    <name type="scientific">Thermanaerothrix solaris</name>
    <dbReference type="NCBI Taxonomy" id="3058434"/>
    <lineage>
        <taxon>Bacteria</taxon>
        <taxon>Bacillati</taxon>
        <taxon>Chloroflexota</taxon>
        <taxon>Anaerolineae</taxon>
        <taxon>Anaerolineales</taxon>
        <taxon>Anaerolineaceae</taxon>
        <taxon>Thermanaerothrix</taxon>
    </lineage>
</organism>
<dbReference type="InterPro" id="IPR011991">
    <property type="entry name" value="ArsR-like_HTH"/>
</dbReference>
<dbReference type="Proteomes" id="UP001254165">
    <property type="component" value="Unassembled WGS sequence"/>
</dbReference>
<dbReference type="RefSeq" id="WP_315623860.1">
    <property type="nucleotide sequence ID" value="NZ_JAUHMF010000001.1"/>
</dbReference>
<accession>A0ABU3NK27</accession>
<dbReference type="SUPFAM" id="SSF46785">
    <property type="entry name" value="Winged helix' DNA-binding domain"/>
    <property type="match status" value="1"/>
</dbReference>
<protein>
    <submittedName>
        <fullName evidence="1">Winged helix-turn-helix transcriptional regulator</fullName>
    </submittedName>
</protein>
<comment type="caution">
    <text evidence="1">The sequence shown here is derived from an EMBL/GenBank/DDBJ whole genome shotgun (WGS) entry which is preliminary data.</text>
</comment>
<dbReference type="Gene3D" id="1.10.10.10">
    <property type="entry name" value="Winged helix-like DNA-binding domain superfamily/Winged helix DNA-binding domain"/>
    <property type="match status" value="1"/>
</dbReference>
<dbReference type="CDD" id="cd00090">
    <property type="entry name" value="HTH_ARSR"/>
    <property type="match status" value="1"/>
</dbReference>